<dbReference type="Proteomes" id="UP001240678">
    <property type="component" value="Unassembled WGS sequence"/>
</dbReference>
<proteinExistence type="predicted"/>
<protein>
    <submittedName>
        <fullName evidence="1">Uncharacterized protein</fullName>
    </submittedName>
</protein>
<organism evidence="1 2">
    <name type="scientific">Colletotrichum costaricense</name>
    <dbReference type="NCBI Taxonomy" id="1209916"/>
    <lineage>
        <taxon>Eukaryota</taxon>
        <taxon>Fungi</taxon>
        <taxon>Dikarya</taxon>
        <taxon>Ascomycota</taxon>
        <taxon>Pezizomycotina</taxon>
        <taxon>Sordariomycetes</taxon>
        <taxon>Hypocreomycetidae</taxon>
        <taxon>Glomerellales</taxon>
        <taxon>Glomerellaceae</taxon>
        <taxon>Colletotrichum</taxon>
        <taxon>Colletotrichum acutatum species complex</taxon>
    </lineage>
</organism>
<evidence type="ECO:0000313" key="2">
    <source>
        <dbReference type="Proteomes" id="UP001240678"/>
    </source>
</evidence>
<accession>A0AAI9Z6C4</accession>
<evidence type="ECO:0000313" key="1">
    <source>
        <dbReference type="EMBL" id="KAK1536356.1"/>
    </source>
</evidence>
<reference evidence="1 2" key="1">
    <citation type="submission" date="2016-10" db="EMBL/GenBank/DDBJ databases">
        <title>The genome sequence of Colletotrichum fioriniae PJ7.</title>
        <authorList>
            <person name="Baroncelli R."/>
        </authorList>
    </citation>
    <scope>NUCLEOTIDE SEQUENCE [LARGE SCALE GENOMIC DNA]</scope>
    <source>
        <strain evidence="1 2">IMI 309622</strain>
    </source>
</reference>
<dbReference type="RefSeq" id="XP_060318519.1">
    <property type="nucleotide sequence ID" value="XM_060449869.1"/>
</dbReference>
<dbReference type="AlphaFoldDB" id="A0AAI9Z6C4"/>
<keyword evidence="2" id="KW-1185">Reference proteome</keyword>
<dbReference type="EMBL" id="MOOE01000002">
    <property type="protein sequence ID" value="KAK1536356.1"/>
    <property type="molecule type" value="Genomic_DNA"/>
</dbReference>
<sequence length="54" mass="6226">MPFTRPRLRSSPRSCCRHYCRCVSSLFFSPLDAHTLTNFSRLSFADGQFITHSS</sequence>
<dbReference type="GeneID" id="85333416"/>
<gene>
    <name evidence="1" type="ORF">CCOS01_01676</name>
</gene>
<comment type="caution">
    <text evidence="1">The sequence shown here is derived from an EMBL/GenBank/DDBJ whole genome shotgun (WGS) entry which is preliminary data.</text>
</comment>
<name>A0AAI9Z6C4_9PEZI</name>